<dbReference type="PaxDb" id="3708-A0A078FDZ9"/>
<dbReference type="AlphaFoldDB" id="A0A078FDZ9"/>
<dbReference type="EMBL" id="LK032002">
    <property type="protein sequence ID" value="CDY10323.1"/>
    <property type="molecule type" value="Genomic_DNA"/>
</dbReference>
<protein>
    <submittedName>
        <fullName evidence="1">BnaC05g29560D protein</fullName>
    </submittedName>
</protein>
<evidence type="ECO:0000313" key="1">
    <source>
        <dbReference type="EMBL" id="CDY10323.1"/>
    </source>
</evidence>
<keyword evidence="2" id="KW-1185">Reference proteome</keyword>
<accession>A0A078FDZ9</accession>
<name>A0A078FDZ9_BRANA</name>
<evidence type="ECO:0000313" key="2">
    <source>
        <dbReference type="Proteomes" id="UP000028999"/>
    </source>
</evidence>
<dbReference type="Proteomes" id="UP000028999">
    <property type="component" value="Unassembled WGS sequence"/>
</dbReference>
<organism evidence="1 2">
    <name type="scientific">Brassica napus</name>
    <name type="common">Rape</name>
    <dbReference type="NCBI Taxonomy" id="3708"/>
    <lineage>
        <taxon>Eukaryota</taxon>
        <taxon>Viridiplantae</taxon>
        <taxon>Streptophyta</taxon>
        <taxon>Embryophyta</taxon>
        <taxon>Tracheophyta</taxon>
        <taxon>Spermatophyta</taxon>
        <taxon>Magnoliopsida</taxon>
        <taxon>eudicotyledons</taxon>
        <taxon>Gunneridae</taxon>
        <taxon>Pentapetalae</taxon>
        <taxon>rosids</taxon>
        <taxon>malvids</taxon>
        <taxon>Brassicales</taxon>
        <taxon>Brassicaceae</taxon>
        <taxon>Brassiceae</taxon>
        <taxon>Brassica</taxon>
    </lineage>
</organism>
<proteinExistence type="predicted"/>
<reference evidence="1 2" key="1">
    <citation type="journal article" date="2014" name="Science">
        <title>Plant genetics. Early allopolyploid evolution in the post-Neolithic Brassica napus oilseed genome.</title>
        <authorList>
            <person name="Chalhoub B."/>
            <person name="Denoeud F."/>
            <person name="Liu S."/>
            <person name="Parkin I.A."/>
            <person name="Tang H."/>
            <person name="Wang X."/>
            <person name="Chiquet J."/>
            <person name="Belcram H."/>
            <person name="Tong C."/>
            <person name="Samans B."/>
            <person name="Correa M."/>
            <person name="Da Silva C."/>
            <person name="Just J."/>
            <person name="Falentin C."/>
            <person name="Koh C.S."/>
            <person name="Le Clainche I."/>
            <person name="Bernard M."/>
            <person name="Bento P."/>
            <person name="Noel B."/>
            <person name="Labadie K."/>
            <person name="Alberti A."/>
            <person name="Charles M."/>
            <person name="Arnaud D."/>
            <person name="Guo H."/>
            <person name="Daviaud C."/>
            <person name="Alamery S."/>
            <person name="Jabbari K."/>
            <person name="Zhao M."/>
            <person name="Edger P.P."/>
            <person name="Chelaifa H."/>
            <person name="Tack D."/>
            <person name="Lassalle G."/>
            <person name="Mestiri I."/>
            <person name="Schnel N."/>
            <person name="Le Paslier M.C."/>
            <person name="Fan G."/>
            <person name="Renault V."/>
            <person name="Bayer P.E."/>
            <person name="Golicz A.A."/>
            <person name="Manoli S."/>
            <person name="Lee T.H."/>
            <person name="Thi V.H."/>
            <person name="Chalabi S."/>
            <person name="Hu Q."/>
            <person name="Fan C."/>
            <person name="Tollenaere R."/>
            <person name="Lu Y."/>
            <person name="Battail C."/>
            <person name="Shen J."/>
            <person name="Sidebottom C.H."/>
            <person name="Wang X."/>
            <person name="Canaguier A."/>
            <person name="Chauveau A."/>
            <person name="Berard A."/>
            <person name="Deniot G."/>
            <person name="Guan M."/>
            <person name="Liu Z."/>
            <person name="Sun F."/>
            <person name="Lim Y.P."/>
            <person name="Lyons E."/>
            <person name="Town C.D."/>
            <person name="Bancroft I."/>
            <person name="Wang X."/>
            <person name="Meng J."/>
            <person name="Ma J."/>
            <person name="Pires J.C."/>
            <person name="King G.J."/>
            <person name="Brunel D."/>
            <person name="Delourme R."/>
            <person name="Renard M."/>
            <person name="Aury J.M."/>
            <person name="Adams K.L."/>
            <person name="Batley J."/>
            <person name="Snowdon R.J."/>
            <person name="Tost J."/>
            <person name="Edwards D."/>
            <person name="Zhou Y."/>
            <person name="Hua W."/>
            <person name="Sharpe A.G."/>
            <person name="Paterson A.H."/>
            <person name="Guan C."/>
            <person name="Wincker P."/>
        </authorList>
    </citation>
    <scope>NUCLEOTIDE SEQUENCE [LARGE SCALE GENOMIC DNA]</scope>
    <source>
        <strain evidence="2">cv. Darmor-bzh</strain>
    </source>
</reference>
<sequence length="44" mass="5002">MERRRSLIGFVEKQKIFPGSNRESTSCGSSSLNFINLQSDHSWA</sequence>
<dbReference type="Gramene" id="CDY10323">
    <property type="protein sequence ID" value="CDY10323"/>
    <property type="gene ID" value="GSBRNA2T00032189001"/>
</dbReference>
<gene>
    <name evidence="1" type="primary">BnaC05g29560D</name>
    <name evidence="1" type="ORF">GSBRNA2T00032189001</name>
</gene>